<dbReference type="Pfam" id="PF09335">
    <property type="entry name" value="VTT_dom"/>
    <property type="match status" value="1"/>
</dbReference>
<dbReference type="PANTHER" id="PTHR12677">
    <property type="entry name" value="GOLGI APPARATUS MEMBRANE PROTEIN TVP38-RELATED"/>
    <property type="match status" value="1"/>
</dbReference>
<proteinExistence type="inferred from homology"/>
<protein>
    <recommendedName>
        <fullName evidence="6">TVP38/TMEM64 family membrane protein</fullName>
    </recommendedName>
</protein>
<dbReference type="Proteomes" id="UP000664698">
    <property type="component" value="Unassembled WGS sequence"/>
</dbReference>
<keyword evidence="9" id="KW-1185">Reference proteome</keyword>
<feature type="transmembrane region" description="Helical" evidence="6">
    <location>
        <begin position="205"/>
        <end position="223"/>
    </location>
</feature>
<keyword evidence="5 6" id="KW-0472">Membrane</keyword>
<evidence type="ECO:0000256" key="3">
    <source>
        <dbReference type="ARBA" id="ARBA00022692"/>
    </source>
</evidence>
<feature type="transmembrane region" description="Helical" evidence="6">
    <location>
        <begin position="170"/>
        <end position="193"/>
    </location>
</feature>
<evidence type="ECO:0000259" key="7">
    <source>
        <dbReference type="Pfam" id="PF09335"/>
    </source>
</evidence>
<sequence>MTKKASIFKALGEYFRGHFGATLAWIWVAIMPGIGSLILLSKSQILDGVRLLHPFDHFIFAAAIAGFLGLALLPTTLTALATGYYFGWIGFPGLFFGYLCANVIGYFLGKATNADFLALIYYRKPELRQQIDSRIQHPESLIFFVRISPVIPFAISNFLFASLRIDLKKVLLYGIPGMLPRTLIAFATGLVAGSMLDARKAMGDPTQWAVLAILFLISFWGLYRNWRSSKS</sequence>
<feature type="transmembrane region" description="Helical" evidence="6">
    <location>
        <begin position="52"/>
        <end position="73"/>
    </location>
</feature>
<evidence type="ECO:0000313" key="9">
    <source>
        <dbReference type="Proteomes" id="UP000664698"/>
    </source>
</evidence>
<gene>
    <name evidence="8" type="ORF">J0A67_01220</name>
</gene>
<evidence type="ECO:0000256" key="2">
    <source>
        <dbReference type="ARBA" id="ARBA00022475"/>
    </source>
</evidence>
<comment type="similarity">
    <text evidence="6">Belongs to the TVP38/TMEM64 family.</text>
</comment>
<dbReference type="RefSeq" id="WP_206567449.1">
    <property type="nucleotide sequence ID" value="NZ_JAFKCW010000001.1"/>
</dbReference>
<name>A0ABS3BKI3_9BACT</name>
<evidence type="ECO:0000256" key="4">
    <source>
        <dbReference type="ARBA" id="ARBA00022989"/>
    </source>
</evidence>
<feature type="transmembrane region" description="Helical" evidence="6">
    <location>
        <begin position="141"/>
        <end position="163"/>
    </location>
</feature>
<dbReference type="InterPro" id="IPR032816">
    <property type="entry name" value="VTT_dom"/>
</dbReference>
<evidence type="ECO:0000313" key="8">
    <source>
        <dbReference type="EMBL" id="MBN7799456.1"/>
    </source>
</evidence>
<evidence type="ECO:0000256" key="1">
    <source>
        <dbReference type="ARBA" id="ARBA00004651"/>
    </source>
</evidence>
<accession>A0ABS3BKI3</accession>
<reference evidence="8 9" key="1">
    <citation type="submission" date="2021-03" db="EMBL/GenBank/DDBJ databases">
        <title>novel species isolated from a fishpond in China.</title>
        <authorList>
            <person name="Lu H."/>
            <person name="Cai Z."/>
        </authorList>
    </citation>
    <scope>NUCLEOTIDE SEQUENCE [LARGE SCALE GENOMIC DNA]</scope>
    <source>
        <strain evidence="8 9">JCM 31546</strain>
    </source>
</reference>
<keyword evidence="3 6" id="KW-0812">Transmembrane</keyword>
<feature type="transmembrane region" description="Helical" evidence="6">
    <location>
        <begin position="21"/>
        <end position="40"/>
    </location>
</feature>
<organism evidence="8 9">
    <name type="scientific">Algoriphagus aestuariicola</name>
    <dbReference type="NCBI Taxonomy" id="1852016"/>
    <lineage>
        <taxon>Bacteria</taxon>
        <taxon>Pseudomonadati</taxon>
        <taxon>Bacteroidota</taxon>
        <taxon>Cytophagia</taxon>
        <taxon>Cytophagales</taxon>
        <taxon>Cyclobacteriaceae</taxon>
        <taxon>Algoriphagus</taxon>
    </lineage>
</organism>
<dbReference type="InterPro" id="IPR015414">
    <property type="entry name" value="TMEM64"/>
</dbReference>
<dbReference type="PANTHER" id="PTHR12677:SF59">
    <property type="entry name" value="GOLGI APPARATUS MEMBRANE PROTEIN TVP38-RELATED"/>
    <property type="match status" value="1"/>
</dbReference>
<comment type="caution">
    <text evidence="8">The sequence shown here is derived from an EMBL/GenBank/DDBJ whole genome shotgun (WGS) entry which is preliminary data.</text>
</comment>
<dbReference type="EMBL" id="JAFKCW010000001">
    <property type="protein sequence ID" value="MBN7799456.1"/>
    <property type="molecule type" value="Genomic_DNA"/>
</dbReference>
<comment type="subcellular location">
    <subcellularLocation>
        <location evidence="1 6">Cell membrane</location>
        <topology evidence="1 6">Multi-pass membrane protein</topology>
    </subcellularLocation>
</comment>
<keyword evidence="2 6" id="KW-1003">Cell membrane</keyword>
<evidence type="ECO:0000256" key="6">
    <source>
        <dbReference type="RuleBase" id="RU366058"/>
    </source>
</evidence>
<evidence type="ECO:0000256" key="5">
    <source>
        <dbReference type="ARBA" id="ARBA00023136"/>
    </source>
</evidence>
<feature type="domain" description="VTT" evidence="7">
    <location>
        <begin position="73"/>
        <end position="188"/>
    </location>
</feature>
<keyword evidence="4 6" id="KW-1133">Transmembrane helix</keyword>
<feature type="transmembrane region" description="Helical" evidence="6">
    <location>
        <begin position="85"/>
        <end position="108"/>
    </location>
</feature>